<dbReference type="OrthoDB" id="5621871at2"/>
<name>A0A518C073_9BACT</name>
<dbReference type="InterPro" id="IPR010155">
    <property type="entry name" value="CRISPR-assoc_prot_Cas5d"/>
</dbReference>
<organism evidence="3 4">
    <name type="scientific">Mucisphaera calidilacus</name>
    <dbReference type="NCBI Taxonomy" id="2527982"/>
    <lineage>
        <taxon>Bacteria</taxon>
        <taxon>Pseudomonadati</taxon>
        <taxon>Planctomycetota</taxon>
        <taxon>Phycisphaerae</taxon>
        <taxon>Phycisphaerales</taxon>
        <taxon>Phycisphaeraceae</taxon>
        <taxon>Mucisphaera</taxon>
    </lineage>
</organism>
<accession>A0A518C073</accession>
<reference evidence="3 4" key="1">
    <citation type="submission" date="2019-02" db="EMBL/GenBank/DDBJ databases">
        <title>Deep-cultivation of Planctomycetes and their phenomic and genomic characterization uncovers novel biology.</title>
        <authorList>
            <person name="Wiegand S."/>
            <person name="Jogler M."/>
            <person name="Boedeker C."/>
            <person name="Pinto D."/>
            <person name="Vollmers J."/>
            <person name="Rivas-Marin E."/>
            <person name="Kohn T."/>
            <person name="Peeters S.H."/>
            <person name="Heuer A."/>
            <person name="Rast P."/>
            <person name="Oberbeckmann S."/>
            <person name="Bunk B."/>
            <person name="Jeske O."/>
            <person name="Meyerdierks A."/>
            <person name="Storesund J.E."/>
            <person name="Kallscheuer N."/>
            <person name="Luecker S."/>
            <person name="Lage O.M."/>
            <person name="Pohl T."/>
            <person name="Merkel B.J."/>
            <person name="Hornburger P."/>
            <person name="Mueller R.-W."/>
            <person name="Bruemmer F."/>
            <person name="Labrenz M."/>
            <person name="Spormann A.M."/>
            <person name="Op den Camp H."/>
            <person name="Overmann J."/>
            <person name="Amann R."/>
            <person name="Jetten M.S.M."/>
            <person name="Mascher T."/>
            <person name="Medema M.H."/>
            <person name="Devos D.P."/>
            <person name="Kaster A.-K."/>
            <person name="Ovreas L."/>
            <person name="Rohde M."/>
            <person name="Galperin M.Y."/>
            <person name="Jogler C."/>
        </authorList>
    </citation>
    <scope>NUCLEOTIDE SEQUENCE [LARGE SCALE GENOMIC DNA]</scope>
    <source>
        <strain evidence="3 4">Pan265</strain>
    </source>
</reference>
<gene>
    <name evidence="3" type="primary">cas5</name>
    <name evidence="3" type="ORF">Pan265_24980</name>
</gene>
<keyword evidence="2" id="KW-0540">Nuclease</keyword>
<dbReference type="GO" id="GO:0051607">
    <property type="term" value="P:defense response to virus"/>
    <property type="evidence" value="ECO:0007669"/>
    <property type="project" value="UniProtKB-UniRule"/>
</dbReference>
<keyword evidence="2" id="KW-0694">RNA-binding</keyword>
<dbReference type="InterPro" id="IPR021124">
    <property type="entry name" value="CRISPR-assoc_prot_Cas5"/>
</dbReference>
<keyword evidence="2" id="KW-0378">Hydrolase</keyword>
<dbReference type="AlphaFoldDB" id="A0A518C073"/>
<dbReference type="GO" id="GO:0016787">
    <property type="term" value="F:hydrolase activity"/>
    <property type="evidence" value="ECO:0007669"/>
    <property type="project" value="UniProtKB-KW"/>
</dbReference>
<keyword evidence="1 2" id="KW-0051">Antiviral defense</keyword>
<sequence length="240" mass="26947">MAQHGVRLRVWGPTACFARPEMKVEAVSYDVMTPSAARGIVEAIYWKPEIRWVITAIHVLSPIRFMSLRTNGVASKIPAKGAVGSAMKKGSGAIALYADEDRQQFAAQVLRDVHYIIEARFETLSGSDNAGKHLGMFQRRADSGQCFHRPYLGRREHEAFFAWVDPETTVPAPSEPLPADWTTEPYPVIAQADRASLSGERDLGYMLWDIDHPSDRTPHFFKAVLRDGVIRDIDQERRLA</sequence>
<dbReference type="KEGG" id="mcad:Pan265_24980"/>
<evidence type="ECO:0000313" key="4">
    <source>
        <dbReference type="Proteomes" id="UP000320386"/>
    </source>
</evidence>
<comment type="similarity">
    <text evidence="2">Belongs to the CRISPR-associated protein Cas5 family. Subtype I-C/Dvulg subfamily.</text>
</comment>
<dbReference type="Gene3D" id="3.30.70.2660">
    <property type="match status" value="1"/>
</dbReference>
<dbReference type="EC" id="3.1.-.-" evidence="2"/>
<dbReference type="Pfam" id="PF09704">
    <property type="entry name" value="Cas_Cas5d"/>
    <property type="match status" value="1"/>
</dbReference>
<dbReference type="NCBIfam" id="TIGR01876">
    <property type="entry name" value="cas_Cas5d"/>
    <property type="match status" value="1"/>
</dbReference>
<dbReference type="GO" id="GO:0004519">
    <property type="term" value="F:endonuclease activity"/>
    <property type="evidence" value="ECO:0007669"/>
    <property type="project" value="UniProtKB-UniRule"/>
</dbReference>
<dbReference type="GO" id="GO:0043571">
    <property type="term" value="P:maintenance of CRISPR repeat elements"/>
    <property type="evidence" value="ECO:0007669"/>
    <property type="project" value="UniProtKB-UniRule"/>
</dbReference>
<dbReference type="NCBIfam" id="TIGR02593">
    <property type="entry name" value="CRISPR_cas5"/>
    <property type="match status" value="1"/>
</dbReference>
<dbReference type="PIRSF" id="PIRSF029950">
    <property type="entry name" value="Cas_CT1134"/>
    <property type="match status" value="1"/>
</dbReference>
<keyword evidence="2" id="KW-0255">Endonuclease</keyword>
<comment type="function">
    <text evidence="2">CRISPR (clustered regularly interspaced short palindromic repeat) is an adaptive immune system that provides protection against mobile genetic elements (viruses, transposable elements and conjugative plasmids). CRISPR clusters contain spacers, sequences complementary to antecedent mobile elements, and target invading nucleic acids. CRISPR clusters are transcribed and processed into CRISPR RNA (crRNA).</text>
</comment>
<dbReference type="RefSeq" id="WP_145446795.1">
    <property type="nucleotide sequence ID" value="NZ_CP036280.1"/>
</dbReference>
<dbReference type="GO" id="GO:0003723">
    <property type="term" value="F:RNA binding"/>
    <property type="evidence" value="ECO:0007669"/>
    <property type="project" value="UniProtKB-UniRule"/>
</dbReference>
<dbReference type="InterPro" id="IPR013422">
    <property type="entry name" value="CRISPR-assoc_prot_Cas5_N"/>
</dbReference>
<evidence type="ECO:0000256" key="2">
    <source>
        <dbReference type="PIRNR" id="PIRNR029950"/>
    </source>
</evidence>
<evidence type="ECO:0000313" key="3">
    <source>
        <dbReference type="EMBL" id="QDU72626.1"/>
    </source>
</evidence>
<dbReference type="Proteomes" id="UP000320386">
    <property type="component" value="Chromosome"/>
</dbReference>
<dbReference type="EMBL" id="CP036280">
    <property type="protein sequence ID" value="QDU72626.1"/>
    <property type="molecule type" value="Genomic_DNA"/>
</dbReference>
<evidence type="ECO:0000256" key="1">
    <source>
        <dbReference type="ARBA" id="ARBA00023118"/>
    </source>
</evidence>
<dbReference type="CDD" id="cd09752">
    <property type="entry name" value="Cas5_I-C"/>
    <property type="match status" value="1"/>
</dbReference>
<protein>
    <recommendedName>
        <fullName evidence="2">pre-crRNA processing endonuclease</fullName>
        <ecNumber evidence="2">3.1.-.-</ecNumber>
    </recommendedName>
</protein>
<proteinExistence type="inferred from homology"/>
<keyword evidence="4" id="KW-1185">Reference proteome</keyword>